<dbReference type="NCBIfam" id="NF002799">
    <property type="entry name" value="PRK02943.1-1"/>
    <property type="match status" value="1"/>
</dbReference>
<evidence type="ECO:0000313" key="7">
    <source>
        <dbReference type="Proteomes" id="UP000193558"/>
    </source>
</evidence>
<evidence type="ECO:0000256" key="3">
    <source>
        <dbReference type="ARBA" id="ARBA00022764"/>
    </source>
</evidence>
<feature type="transmembrane region" description="Helical" evidence="5">
    <location>
        <begin position="12"/>
        <end position="29"/>
    </location>
</feature>
<accession>A0A1X1D1X1</accession>
<dbReference type="AlphaFoldDB" id="A0A1X1D1X1"/>
<dbReference type="InterPro" id="IPR009502">
    <property type="entry name" value="SecM"/>
</dbReference>
<dbReference type="PIRSF" id="PIRSF004572">
    <property type="entry name" value="SecM"/>
    <property type="match status" value="1"/>
</dbReference>
<evidence type="ECO:0000256" key="4">
    <source>
        <dbReference type="HAMAP-Rule" id="MF_01332"/>
    </source>
</evidence>
<comment type="subcellular location">
    <subcellularLocation>
        <location evidence="4">Cytoplasm</location>
        <location evidence="4">Cytosol</location>
    </subcellularLocation>
    <subcellularLocation>
        <location evidence="4">Periplasm</location>
    </subcellularLocation>
    <text evidence="4">The active form is cytosolic, while the periplasmic form is rapidly degraded, mainly by the tail-specific protease.</text>
</comment>
<evidence type="ECO:0000256" key="2">
    <source>
        <dbReference type="ARBA" id="ARBA00022729"/>
    </source>
</evidence>
<comment type="similarity">
    <text evidence="4">Belongs to the SecM family.</text>
</comment>
<evidence type="ECO:0000256" key="1">
    <source>
        <dbReference type="ARBA" id="ARBA00022490"/>
    </source>
</evidence>
<proteinExistence type="inferred from homology"/>
<dbReference type="Pfam" id="PF06558">
    <property type="entry name" value="SecM"/>
    <property type="match status" value="1"/>
</dbReference>
<dbReference type="OrthoDB" id="6495450at2"/>
<keyword evidence="5" id="KW-1133">Transmembrane helix</keyword>
<comment type="caution">
    <text evidence="6">The sequence shown here is derived from an EMBL/GenBank/DDBJ whole genome shotgun (WGS) entry which is preliminary data.</text>
</comment>
<keyword evidence="3 4" id="KW-0574">Periplasm</keyword>
<organism evidence="6 7">
    <name type="scientific">Pantoea rwandensis</name>
    <dbReference type="NCBI Taxonomy" id="1076550"/>
    <lineage>
        <taxon>Bacteria</taxon>
        <taxon>Pseudomonadati</taxon>
        <taxon>Pseudomonadota</taxon>
        <taxon>Gammaproteobacteria</taxon>
        <taxon>Enterobacterales</taxon>
        <taxon>Erwiniaceae</taxon>
        <taxon>Pantoea</taxon>
    </lineage>
</organism>
<dbReference type="STRING" id="1076550.LH22_18850"/>
<sequence>MSRTVDGYGGFITYLFNCGQVVIGIFSRWRQLGRRYFWPHLLLGMVAASLGLPACAQSAEPTATDSPISSLFVGNVVHFDHLIRLQESARRPNFNVDYWHQHAIRTVIRHLSFSMTPPAEAEAEQAVPLAAQKLALIDSLQALLTSPAQPVIARESQKNLRHREPQIHTSADWQAAIHGIRAGPAIA</sequence>
<evidence type="ECO:0000313" key="6">
    <source>
        <dbReference type="EMBL" id="ORM70580.1"/>
    </source>
</evidence>
<comment type="function">
    <text evidence="4">Regulates secA expression by translational coupling of the secM secA operon. Translational pausing at a specific Pro residue 5 residues before the end of the protein may allow disruption of a mRNA repressor helix that normally suppresses secA translation initiation.</text>
</comment>
<dbReference type="Proteomes" id="UP000193558">
    <property type="component" value="Unassembled WGS sequence"/>
</dbReference>
<keyword evidence="2" id="KW-0732">Signal</keyword>
<dbReference type="HAMAP" id="MF_01332">
    <property type="entry name" value="SecM"/>
    <property type="match status" value="1"/>
</dbReference>
<keyword evidence="5" id="KW-0472">Membrane</keyword>
<dbReference type="eggNOG" id="ENOG5032VQ2">
    <property type="taxonomic scope" value="Bacteria"/>
</dbReference>
<dbReference type="GO" id="GO:0042597">
    <property type="term" value="C:periplasmic space"/>
    <property type="evidence" value="ECO:0007669"/>
    <property type="project" value="UniProtKB-SubCell"/>
</dbReference>
<name>A0A1X1D1X1_9GAMM</name>
<reference evidence="6 7" key="1">
    <citation type="journal article" date="2017" name="Antonie Van Leeuwenhoek">
        <title>Phylogenomic resolution of the bacterial genus Pantoea and its relationship with Erwinia and Tatumella.</title>
        <authorList>
            <person name="Palmer M."/>
            <person name="Steenkamp E.T."/>
            <person name="Coetzee M.P."/>
            <person name="Chan W.Y."/>
            <person name="van Zyl E."/>
            <person name="De Maayer P."/>
            <person name="Coutinho T.A."/>
            <person name="Blom J."/>
            <person name="Smits T.H."/>
            <person name="Duffy B."/>
            <person name="Venter S.N."/>
        </authorList>
    </citation>
    <scope>NUCLEOTIDE SEQUENCE [LARGE SCALE GENOMIC DNA]</scope>
    <source>
        <strain evidence="6 7">LMG 26275</strain>
    </source>
</reference>
<evidence type="ECO:0000256" key="5">
    <source>
        <dbReference type="SAM" id="Phobius"/>
    </source>
</evidence>
<dbReference type="EMBL" id="MLFR01000004">
    <property type="protein sequence ID" value="ORM70580.1"/>
    <property type="molecule type" value="Genomic_DNA"/>
</dbReference>
<dbReference type="GO" id="GO:0045182">
    <property type="term" value="F:translation regulator activity"/>
    <property type="evidence" value="ECO:0007669"/>
    <property type="project" value="InterPro"/>
</dbReference>
<keyword evidence="1 4" id="KW-0963">Cytoplasm</keyword>
<dbReference type="GO" id="GO:0005829">
    <property type="term" value="C:cytosol"/>
    <property type="evidence" value="ECO:0007669"/>
    <property type="project" value="UniProtKB-SubCell"/>
</dbReference>
<protein>
    <recommendedName>
        <fullName evidence="4">Secretion monitor</fullName>
    </recommendedName>
</protein>
<keyword evidence="5" id="KW-0812">Transmembrane</keyword>
<gene>
    <name evidence="4" type="primary">secM</name>
    <name evidence="6" type="ORF">HA51_07360</name>
</gene>